<dbReference type="EMBL" id="KN847495">
    <property type="protein sequence ID" value="KIW16318.1"/>
    <property type="molecule type" value="Genomic_DNA"/>
</dbReference>
<evidence type="ECO:0000313" key="1">
    <source>
        <dbReference type="EMBL" id="KIW16318.1"/>
    </source>
</evidence>
<dbReference type="OrthoDB" id="4851849at2759"/>
<evidence type="ECO:0000313" key="2">
    <source>
        <dbReference type="Proteomes" id="UP000053328"/>
    </source>
</evidence>
<dbReference type="RefSeq" id="XP_016236534.1">
    <property type="nucleotide sequence ID" value="XM_016380707.1"/>
</dbReference>
<reference evidence="1 2" key="1">
    <citation type="submission" date="2015-01" db="EMBL/GenBank/DDBJ databases">
        <title>The Genome Sequence of Exophiala spinifera CBS89968.</title>
        <authorList>
            <consortium name="The Broad Institute Genomics Platform"/>
            <person name="Cuomo C."/>
            <person name="de Hoog S."/>
            <person name="Gorbushina A."/>
            <person name="Stielow B."/>
            <person name="Teixiera M."/>
            <person name="Abouelleil A."/>
            <person name="Chapman S.B."/>
            <person name="Priest M."/>
            <person name="Young S.K."/>
            <person name="Wortman J."/>
            <person name="Nusbaum C."/>
            <person name="Birren B."/>
        </authorList>
    </citation>
    <scope>NUCLEOTIDE SEQUENCE [LARGE SCALE GENOMIC DNA]</scope>
    <source>
        <strain evidence="1 2">CBS 89968</strain>
    </source>
</reference>
<dbReference type="Pfam" id="PF14441">
    <property type="entry name" value="OTT_1508_deam"/>
    <property type="match status" value="1"/>
</dbReference>
<sequence>MPRLQPVQTASRENSIWKWLSEETFRRHVVSLSKKSHQVPINPTLWLPSTDDTHYHETWSGLRHLSIEMEKRLADDVAYILAAKEGVGSVTAVCVEEEQEVEGLLLRISANEGVNQDVRAGLGHVCELLMSCAKNEIARTQCISEVSEVVLNLCHDRIQDRMHFFLTGIPSFRRGNSLTLINSNGVNNAFENLHRDARSPAGKELSRKLSGLGKDFEVFLRNSHSLSRVDQIRELQIIVKKCFSITTSDGKMSFWDALSSAGISPGKWFNNKFIMQIDKLAAYHRIPITMANDVRKRSSRALFANITPFYIEPYGCKSTTISTEGKRVACHVHAEVQMITHYLKSPPRIPPRFIGTSKAACFLCLLFIQSHGLMKVSAIHGRLYDQWTIPDLADYSPEAITTLRNVIKRMNHECRRLIKESHHVRDFPLTSRQNLRELPQYSPVSSVMSRPIAAMSEAPSGRIGVVDGDDYQTPSEPTSPALISVSQPPCLDEQETESVVSQALSQALVGRFHVNSDVAGDSNMDQNVNEREVSEITNNVSEPLFPLPPATIREVQVQPDNPQYIDSMPGVDITVEIESPSVGMVTFEKVAVGGIEHVVNLVNIEDLKLGDELRFERPEDQDQVALRISKRKSEELWVLRLRWI</sequence>
<organism evidence="1 2">
    <name type="scientific">Exophiala spinifera</name>
    <dbReference type="NCBI Taxonomy" id="91928"/>
    <lineage>
        <taxon>Eukaryota</taxon>
        <taxon>Fungi</taxon>
        <taxon>Dikarya</taxon>
        <taxon>Ascomycota</taxon>
        <taxon>Pezizomycotina</taxon>
        <taxon>Eurotiomycetes</taxon>
        <taxon>Chaetothyriomycetidae</taxon>
        <taxon>Chaetothyriales</taxon>
        <taxon>Herpotrichiellaceae</taxon>
        <taxon>Exophiala</taxon>
    </lineage>
</organism>
<dbReference type="HOGENOM" id="CLU_029464_0_0_1"/>
<dbReference type="PANTHER" id="PTHR42037:SF1">
    <property type="match status" value="1"/>
</dbReference>
<proteinExistence type="predicted"/>
<name>A0A0D2BBC9_9EURO</name>
<dbReference type="Proteomes" id="UP000053328">
    <property type="component" value="Unassembled WGS sequence"/>
</dbReference>
<accession>A0A0D2BBC9</accession>
<keyword evidence="2" id="KW-1185">Reference proteome</keyword>
<dbReference type="InterPro" id="IPR027796">
    <property type="entry name" value="OTT_1508_deam-like"/>
</dbReference>
<dbReference type="GeneID" id="27333452"/>
<dbReference type="VEuPathDB" id="FungiDB:PV08_06369"/>
<dbReference type="AlphaFoldDB" id="A0A0D2BBC9"/>
<dbReference type="PANTHER" id="PTHR42037">
    <property type="match status" value="1"/>
</dbReference>
<dbReference type="STRING" id="91928.A0A0D2BBC9"/>
<protein>
    <submittedName>
        <fullName evidence="1">Uncharacterized protein</fullName>
    </submittedName>
</protein>
<gene>
    <name evidence="1" type="ORF">PV08_06369</name>
</gene>